<reference evidence="8" key="1">
    <citation type="submission" date="2019-09" db="EMBL/GenBank/DDBJ databases">
        <title>Characterisation of the sponge microbiome using genome-centric metagenomics.</title>
        <authorList>
            <person name="Engelberts J.P."/>
            <person name="Robbins S.J."/>
            <person name="De Goeij J.M."/>
            <person name="Aranda M."/>
            <person name="Bell S.C."/>
            <person name="Webster N.S."/>
        </authorList>
    </citation>
    <scope>NUCLEOTIDE SEQUENCE</scope>
    <source>
        <strain evidence="8">SB0675_bin_29</strain>
    </source>
</reference>
<keyword evidence="2" id="KW-1003">Cell membrane</keyword>
<dbReference type="SUPFAM" id="SSF56281">
    <property type="entry name" value="Metallo-hydrolase/oxidoreductase"/>
    <property type="match status" value="1"/>
</dbReference>
<dbReference type="EMBL" id="VYDA01000349">
    <property type="protein sequence ID" value="MYH61973.1"/>
    <property type="molecule type" value="Genomic_DNA"/>
</dbReference>
<evidence type="ECO:0000256" key="1">
    <source>
        <dbReference type="ARBA" id="ARBA00004651"/>
    </source>
</evidence>
<evidence type="ECO:0000256" key="3">
    <source>
        <dbReference type="ARBA" id="ARBA00022692"/>
    </source>
</evidence>
<dbReference type="InterPro" id="IPR035681">
    <property type="entry name" value="ComA-like_MBL"/>
</dbReference>
<dbReference type="GO" id="GO:0005886">
    <property type="term" value="C:plasma membrane"/>
    <property type="evidence" value="ECO:0007669"/>
    <property type="project" value="UniProtKB-SubCell"/>
</dbReference>
<dbReference type="Pfam" id="PF00753">
    <property type="entry name" value="Lactamase_B"/>
    <property type="match status" value="1"/>
</dbReference>
<comment type="caution">
    <text evidence="8">The sequence shown here is derived from an EMBL/GenBank/DDBJ whole genome shotgun (WGS) entry which is preliminary data.</text>
</comment>
<gene>
    <name evidence="8" type="ORF">F4148_09500</name>
</gene>
<dbReference type="Pfam" id="PF03772">
    <property type="entry name" value="Competence"/>
    <property type="match status" value="1"/>
</dbReference>
<evidence type="ECO:0000256" key="6">
    <source>
        <dbReference type="SAM" id="Phobius"/>
    </source>
</evidence>
<evidence type="ECO:0000256" key="2">
    <source>
        <dbReference type="ARBA" id="ARBA00022475"/>
    </source>
</evidence>
<keyword evidence="5 6" id="KW-0472">Membrane</keyword>
<evidence type="ECO:0000256" key="4">
    <source>
        <dbReference type="ARBA" id="ARBA00022989"/>
    </source>
</evidence>
<dbReference type="AlphaFoldDB" id="A0A6B1FXW8"/>
<evidence type="ECO:0000313" key="8">
    <source>
        <dbReference type="EMBL" id="MYH61973.1"/>
    </source>
</evidence>
<protein>
    <submittedName>
        <fullName evidence="8">DUF4131 domain-containing protein</fullName>
    </submittedName>
</protein>
<feature type="transmembrane region" description="Helical" evidence="6">
    <location>
        <begin position="549"/>
        <end position="567"/>
    </location>
</feature>
<dbReference type="InterPro" id="IPR036866">
    <property type="entry name" value="RibonucZ/Hydroxyglut_hydro"/>
</dbReference>
<dbReference type="NCBIfam" id="TIGR00360">
    <property type="entry name" value="ComEC_N-term"/>
    <property type="match status" value="1"/>
</dbReference>
<evidence type="ECO:0000259" key="7">
    <source>
        <dbReference type="SMART" id="SM00849"/>
    </source>
</evidence>
<comment type="subcellular location">
    <subcellularLocation>
        <location evidence="1">Cell membrane</location>
        <topology evidence="1">Multi-pass membrane protein</topology>
    </subcellularLocation>
</comment>
<keyword evidence="3 6" id="KW-0812">Transmembrane</keyword>
<dbReference type="SMART" id="SM00849">
    <property type="entry name" value="Lactamase_B"/>
    <property type="match status" value="1"/>
</dbReference>
<dbReference type="InterPro" id="IPR025405">
    <property type="entry name" value="DUF4131"/>
</dbReference>
<feature type="domain" description="Metallo-beta-lactamase" evidence="7">
    <location>
        <begin position="642"/>
        <end position="844"/>
    </location>
</feature>
<feature type="transmembrane region" description="Helical" evidence="6">
    <location>
        <begin position="339"/>
        <end position="368"/>
    </location>
</feature>
<dbReference type="PANTHER" id="PTHR30619:SF1">
    <property type="entry name" value="RECOMBINATION PROTEIN 2"/>
    <property type="match status" value="1"/>
</dbReference>
<dbReference type="InterPro" id="IPR052159">
    <property type="entry name" value="Competence_DNA_uptake"/>
</dbReference>
<proteinExistence type="predicted"/>
<feature type="transmembrane region" description="Helical" evidence="6">
    <location>
        <begin position="400"/>
        <end position="423"/>
    </location>
</feature>
<name>A0A6B1FXW8_9CHLR</name>
<dbReference type="InterPro" id="IPR001279">
    <property type="entry name" value="Metallo-B-lactamas"/>
</dbReference>
<accession>A0A6B1FXW8</accession>
<evidence type="ECO:0000256" key="5">
    <source>
        <dbReference type="ARBA" id="ARBA00023136"/>
    </source>
</evidence>
<dbReference type="InterPro" id="IPR004477">
    <property type="entry name" value="ComEC_N"/>
</dbReference>
<feature type="transmembrane region" description="Helical" evidence="6">
    <location>
        <begin position="27"/>
        <end position="45"/>
    </location>
</feature>
<feature type="transmembrane region" description="Helical" evidence="6">
    <location>
        <begin position="375"/>
        <end position="394"/>
    </location>
</feature>
<dbReference type="Pfam" id="PF13567">
    <property type="entry name" value="DUF4131"/>
    <property type="match status" value="1"/>
</dbReference>
<dbReference type="PANTHER" id="PTHR30619">
    <property type="entry name" value="DNA INTERNALIZATION/COMPETENCE PROTEIN COMEC/REC2"/>
    <property type="match status" value="1"/>
</dbReference>
<feature type="transmembrane region" description="Helical" evidence="6">
    <location>
        <begin position="489"/>
        <end position="511"/>
    </location>
</feature>
<feature type="transmembrane region" description="Helical" evidence="6">
    <location>
        <begin position="518"/>
        <end position="537"/>
    </location>
</feature>
<feature type="transmembrane region" description="Helical" evidence="6">
    <location>
        <begin position="602"/>
        <end position="625"/>
    </location>
</feature>
<dbReference type="CDD" id="cd07731">
    <property type="entry name" value="ComA-like_MBL-fold"/>
    <property type="match status" value="1"/>
</dbReference>
<feature type="transmembrane region" description="Helical" evidence="6">
    <location>
        <begin position="57"/>
        <end position="74"/>
    </location>
</feature>
<feature type="transmembrane region" description="Helical" evidence="6">
    <location>
        <begin position="457"/>
        <end position="477"/>
    </location>
</feature>
<dbReference type="Gene3D" id="3.60.15.10">
    <property type="entry name" value="Ribonuclease Z/Hydroxyacylglutathione hydrolase-like"/>
    <property type="match status" value="1"/>
</dbReference>
<sequence length="909" mass="99544">MEYDTCGTVSRNPVPVGSATKPNRMKLLYLAIAYLLGVAAGQILWKQGWFGCGIGDHFWIASLVLVCGCLWMDANSDRRTVEPMHWLASAGFSQPRGTFSAWFTCAIVLTGICGFLRLGSHTPQPCPGPSDLAYYNLGSGESISRVTVADGYVASYPTLADGRQWLDISVESVEVDGHRKKVKGRLRLQTTADYRFRFGEGVRVKGQLMEPPVFEGFDYRAYLARKQIHSLMVRPHVEIRKRPNRGGLRGQFVFGIRSRGDRMLNRLLTEPYAGLASGMLLGIEAGIPEELYEKFNLTGTSHVIVISGSNVALVTGAMMGVGIWLFGRRGALWPTLGGLALYTLLVGADAAVMRAALMGGLFVIATVLGRQGTALVSLAAACWLMTLLNPLMLWDVGFQLSSAATVGLILMGPALLESFKAFWNKVGRGLRRRGAIPEGSKSDFLRPNSVGDLLRDALLTTVAASIATYPLIVFYFGRLSLISLLSNLLIAPAQPGILIFGGLALVVGLSGLEQLARLLLFIPYAGLWWTTTVVNWSASIRGASVEVDWFGGGAAAFTYAGILGLYWRKAISGYVRMLWRRTVRTFARHRGGVSTRRQMGDILVATPTWMFGAFSVVAGMLWWMAMTQPDGQLHVHFLDVGQGDGIFIQTPSGRQLLIDGGDDSQRLFAELGEVMPFWDREIDYAIVTHPDWDHVGGQTDLPERFRIGHALISENTRGHEDSKSWLAAFHEAEVPVEGLQQGGWLDLGDGVALWALWPPPEEALHNFEEHDKNERSLILKLVYGEFTVLLTGDAGQPSEERLLRGGRPLAAHVLKVGHHGSEHSSGKGFVEAVGPSVAVIQVGAENRYGHPDREVLEILDGRLVLRNDLEGRIHIWSDGKLMWIWTESGAVGDLIELSGAATTVQKEWD</sequence>
<organism evidence="8">
    <name type="scientific">Caldilineaceae bacterium SB0675_bin_29</name>
    <dbReference type="NCBI Taxonomy" id="2605266"/>
    <lineage>
        <taxon>Bacteria</taxon>
        <taxon>Bacillati</taxon>
        <taxon>Chloroflexota</taxon>
        <taxon>Caldilineae</taxon>
        <taxon>Caldilineales</taxon>
        <taxon>Caldilineaceae</taxon>
    </lineage>
</organism>
<keyword evidence="4 6" id="KW-1133">Transmembrane helix</keyword>
<feature type="transmembrane region" description="Helical" evidence="6">
    <location>
        <begin position="303"/>
        <end position="327"/>
    </location>
</feature>